<evidence type="ECO:0000256" key="3">
    <source>
        <dbReference type="ARBA" id="ARBA00012483"/>
    </source>
</evidence>
<sequence>NTVPFDLAPHDGTVPTTVRVVRPLDAAELDLETTYENFHPSQQSLTNVISHFISGERPQGIQETEEMLRLGAKCGHVCACEECYRALPEPKKCPICRARIDRIVLLYNS</sequence>
<keyword evidence="11" id="KW-0472">Membrane</keyword>
<evidence type="ECO:0000256" key="5">
    <source>
        <dbReference type="ARBA" id="ARBA00022692"/>
    </source>
</evidence>
<dbReference type="InterPro" id="IPR013083">
    <property type="entry name" value="Znf_RING/FYVE/PHD"/>
</dbReference>
<evidence type="ECO:0000256" key="10">
    <source>
        <dbReference type="ARBA" id="ARBA00022989"/>
    </source>
</evidence>
<evidence type="ECO:0000256" key="2">
    <source>
        <dbReference type="ARBA" id="ARBA00004141"/>
    </source>
</evidence>
<comment type="catalytic activity">
    <reaction evidence="1">
        <text>S-ubiquitinyl-[E2 ubiquitin-conjugating enzyme]-L-cysteine + [acceptor protein]-L-lysine = [E2 ubiquitin-conjugating enzyme]-L-cysteine + N(6)-ubiquitinyl-[acceptor protein]-L-lysine.</text>
        <dbReference type="EC" id="2.3.2.27"/>
    </reaction>
</comment>
<keyword evidence="9" id="KW-0862">Zinc</keyword>
<dbReference type="Pfam" id="PF12483">
    <property type="entry name" value="GIDE"/>
    <property type="match status" value="1"/>
</dbReference>
<dbReference type="PANTHER" id="PTHR12183">
    <property type="entry name" value="MITOCHONDRIAL UBIQUITIN LIGASE ACTIVATOR OF NFKB 1"/>
    <property type="match status" value="1"/>
</dbReference>
<feature type="domain" description="E3 Ubiquitin ligase MUL1-like" evidence="12">
    <location>
        <begin position="2"/>
        <end position="74"/>
    </location>
</feature>
<dbReference type="EC" id="2.3.2.27" evidence="3"/>
<keyword evidence="7" id="KW-0863">Zinc-finger</keyword>
<keyword evidence="8" id="KW-0833">Ubl conjugation pathway</keyword>
<keyword evidence="6" id="KW-0479">Metal-binding</keyword>
<dbReference type="GO" id="GO:0016567">
    <property type="term" value="P:protein ubiquitination"/>
    <property type="evidence" value="ECO:0007669"/>
    <property type="project" value="InterPro"/>
</dbReference>
<organism evidence="13 14">
    <name type="scientific">Sinocyclocheilus rhinocerous</name>
    <dbReference type="NCBI Taxonomy" id="307959"/>
    <lineage>
        <taxon>Eukaryota</taxon>
        <taxon>Metazoa</taxon>
        <taxon>Chordata</taxon>
        <taxon>Craniata</taxon>
        <taxon>Vertebrata</taxon>
        <taxon>Euteleostomi</taxon>
        <taxon>Actinopterygii</taxon>
        <taxon>Neopterygii</taxon>
        <taxon>Teleostei</taxon>
        <taxon>Ostariophysi</taxon>
        <taxon>Cypriniformes</taxon>
        <taxon>Cyprinidae</taxon>
        <taxon>Cyprininae</taxon>
        <taxon>Sinocyclocheilus</taxon>
    </lineage>
</organism>
<dbReference type="GO" id="GO:0016020">
    <property type="term" value="C:membrane"/>
    <property type="evidence" value="ECO:0007669"/>
    <property type="project" value="UniProtKB-SubCell"/>
</dbReference>
<name>A0A673LX05_9TELE</name>
<keyword evidence="10" id="KW-1133">Transmembrane helix</keyword>
<proteinExistence type="predicted"/>
<evidence type="ECO:0000313" key="14">
    <source>
        <dbReference type="Proteomes" id="UP000472270"/>
    </source>
</evidence>
<keyword evidence="4" id="KW-0808">Transferase</keyword>
<dbReference type="InterPro" id="IPR051652">
    <property type="entry name" value="MDM2_MDM4_MUL1"/>
</dbReference>
<dbReference type="InterPro" id="IPR022170">
    <property type="entry name" value="MUL1-like"/>
</dbReference>
<dbReference type="PANTHER" id="PTHR12183:SF4">
    <property type="entry name" value="MITOCHONDRIAL UBIQUITIN LIGASE ACTIVATOR OF NFKB 1"/>
    <property type="match status" value="1"/>
</dbReference>
<evidence type="ECO:0000256" key="6">
    <source>
        <dbReference type="ARBA" id="ARBA00022723"/>
    </source>
</evidence>
<reference evidence="13" key="1">
    <citation type="submission" date="2025-08" db="UniProtKB">
        <authorList>
            <consortium name="Ensembl"/>
        </authorList>
    </citation>
    <scope>IDENTIFICATION</scope>
</reference>
<dbReference type="Gene3D" id="3.30.40.10">
    <property type="entry name" value="Zinc/RING finger domain, C3HC4 (zinc finger)"/>
    <property type="match status" value="1"/>
</dbReference>
<keyword evidence="5" id="KW-0812">Transmembrane</keyword>
<keyword evidence="14" id="KW-1185">Reference proteome</keyword>
<accession>A0A673LX05</accession>
<reference evidence="13" key="2">
    <citation type="submission" date="2025-09" db="UniProtKB">
        <authorList>
            <consortium name="Ensembl"/>
        </authorList>
    </citation>
    <scope>IDENTIFICATION</scope>
</reference>
<dbReference type="GO" id="GO:0008270">
    <property type="term" value="F:zinc ion binding"/>
    <property type="evidence" value="ECO:0007669"/>
    <property type="project" value="UniProtKB-KW"/>
</dbReference>
<evidence type="ECO:0000256" key="11">
    <source>
        <dbReference type="ARBA" id="ARBA00023136"/>
    </source>
</evidence>
<evidence type="ECO:0000256" key="9">
    <source>
        <dbReference type="ARBA" id="ARBA00022833"/>
    </source>
</evidence>
<evidence type="ECO:0000256" key="1">
    <source>
        <dbReference type="ARBA" id="ARBA00000900"/>
    </source>
</evidence>
<dbReference type="AlphaFoldDB" id="A0A673LX05"/>
<evidence type="ECO:0000256" key="8">
    <source>
        <dbReference type="ARBA" id="ARBA00022786"/>
    </source>
</evidence>
<protein>
    <recommendedName>
        <fullName evidence="3">RING-type E3 ubiquitin transferase</fullName>
        <ecNumber evidence="3">2.3.2.27</ecNumber>
    </recommendedName>
</protein>
<dbReference type="Proteomes" id="UP000472270">
    <property type="component" value="Unassembled WGS sequence"/>
</dbReference>
<evidence type="ECO:0000256" key="4">
    <source>
        <dbReference type="ARBA" id="ARBA00022679"/>
    </source>
</evidence>
<dbReference type="GO" id="GO:0005739">
    <property type="term" value="C:mitochondrion"/>
    <property type="evidence" value="ECO:0007669"/>
    <property type="project" value="TreeGrafter"/>
</dbReference>
<evidence type="ECO:0000259" key="12">
    <source>
        <dbReference type="Pfam" id="PF12483"/>
    </source>
</evidence>
<dbReference type="Ensembl" id="ENSSRHT00000084456.1">
    <property type="protein sequence ID" value="ENSSRHP00000082230.1"/>
    <property type="gene ID" value="ENSSRHG00000040727.1"/>
</dbReference>
<dbReference type="GO" id="GO:0061630">
    <property type="term" value="F:ubiquitin protein ligase activity"/>
    <property type="evidence" value="ECO:0007669"/>
    <property type="project" value="UniProtKB-EC"/>
</dbReference>
<evidence type="ECO:0000313" key="13">
    <source>
        <dbReference type="Ensembl" id="ENSSRHP00000082230.1"/>
    </source>
</evidence>
<comment type="subcellular location">
    <subcellularLocation>
        <location evidence="2">Membrane</location>
        <topology evidence="2">Multi-pass membrane protein</topology>
    </subcellularLocation>
</comment>
<evidence type="ECO:0000256" key="7">
    <source>
        <dbReference type="ARBA" id="ARBA00022771"/>
    </source>
</evidence>